<keyword evidence="4 6" id="KW-1133">Transmembrane helix</keyword>
<feature type="transmembrane region" description="Helical" evidence="6">
    <location>
        <begin position="142"/>
        <end position="163"/>
    </location>
</feature>
<comment type="caution">
    <text evidence="8">The sequence shown here is derived from an EMBL/GenBank/DDBJ whole genome shotgun (WGS) entry which is preliminary data.</text>
</comment>
<reference evidence="8 9" key="1">
    <citation type="submission" date="2023-03" db="EMBL/GenBank/DDBJ databases">
        <title>Draft genome sequence of the bacteria which degrade cell wall of Tricholomamatutake.</title>
        <authorList>
            <person name="Konishi Y."/>
            <person name="Fukuta Y."/>
            <person name="Shirasaka N."/>
        </authorList>
    </citation>
    <scope>NUCLEOTIDE SEQUENCE [LARGE SCALE GENOMIC DNA]</scope>
    <source>
        <strain evidence="9">mu1</strain>
    </source>
</reference>
<evidence type="ECO:0000256" key="3">
    <source>
        <dbReference type="ARBA" id="ARBA00022692"/>
    </source>
</evidence>
<evidence type="ECO:0000259" key="7">
    <source>
        <dbReference type="PROSITE" id="PS50850"/>
    </source>
</evidence>
<dbReference type="RefSeq" id="WP_284237925.1">
    <property type="nucleotide sequence ID" value="NZ_BSSQ01000006.1"/>
</dbReference>
<dbReference type="PROSITE" id="PS50850">
    <property type="entry name" value="MFS"/>
    <property type="match status" value="1"/>
</dbReference>
<evidence type="ECO:0000256" key="1">
    <source>
        <dbReference type="ARBA" id="ARBA00004651"/>
    </source>
</evidence>
<keyword evidence="9" id="KW-1185">Reference proteome</keyword>
<dbReference type="SUPFAM" id="SSF103473">
    <property type="entry name" value="MFS general substrate transporter"/>
    <property type="match status" value="1"/>
</dbReference>
<feature type="transmembrane region" description="Helical" evidence="6">
    <location>
        <begin position="107"/>
        <end position="130"/>
    </location>
</feature>
<feature type="transmembrane region" description="Helical" evidence="6">
    <location>
        <begin position="20"/>
        <end position="39"/>
    </location>
</feature>
<dbReference type="Pfam" id="PF07690">
    <property type="entry name" value="MFS_1"/>
    <property type="match status" value="2"/>
</dbReference>
<feature type="transmembrane region" description="Helical" evidence="6">
    <location>
        <begin position="269"/>
        <end position="290"/>
    </location>
</feature>
<feature type="transmembrane region" description="Helical" evidence="6">
    <location>
        <begin position="389"/>
        <end position="414"/>
    </location>
</feature>
<evidence type="ECO:0000313" key="8">
    <source>
        <dbReference type="EMBL" id="GLX67179.1"/>
    </source>
</evidence>
<dbReference type="InterPro" id="IPR036259">
    <property type="entry name" value="MFS_trans_sf"/>
</dbReference>
<dbReference type="Gene3D" id="1.20.1250.20">
    <property type="entry name" value="MFS general substrate transporter like domains"/>
    <property type="match status" value="2"/>
</dbReference>
<keyword evidence="3 6" id="KW-0812">Transmembrane</keyword>
<dbReference type="PANTHER" id="PTHR23520">
    <property type="entry name" value="TRANSPORTER, PUTATIVE (AFU_ORTHOLOGUE AFUA_3G04000)-RELATED"/>
    <property type="match status" value="1"/>
</dbReference>
<proteinExistence type="predicted"/>
<keyword evidence="5 6" id="KW-0472">Membrane</keyword>
<name>A0ABQ6G896_9BACL</name>
<keyword evidence="2" id="KW-0813">Transport</keyword>
<dbReference type="EMBL" id="BSSQ01000006">
    <property type="protein sequence ID" value="GLX67179.1"/>
    <property type="molecule type" value="Genomic_DNA"/>
</dbReference>
<dbReference type="Proteomes" id="UP001157114">
    <property type="component" value="Unassembled WGS sequence"/>
</dbReference>
<evidence type="ECO:0000256" key="5">
    <source>
        <dbReference type="ARBA" id="ARBA00023136"/>
    </source>
</evidence>
<feature type="transmembrane region" description="Helical" evidence="6">
    <location>
        <begin position="302"/>
        <end position="332"/>
    </location>
</feature>
<evidence type="ECO:0000256" key="2">
    <source>
        <dbReference type="ARBA" id="ARBA00022448"/>
    </source>
</evidence>
<organism evidence="8 9">
    <name type="scientific">Paenibacillus glycanilyticus</name>
    <dbReference type="NCBI Taxonomy" id="126569"/>
    <lineage>
        <taxon>Bacteria</taxon>
        <taxon>Bacillati</taxon>
        <taxon>Bacillota</taxon>
        <taxon>Bacilli</taxon>
        <taxon>Bacillales</taxon>
        <taxon>Paenibacillaceae</taxon>
        <taxon>Paenibacillus</taxon>
    </lineage>
</organism>
<feature type="transmembrane region" description="Helical" evidence="6">
    <location>
        <begin position="235"/>
        <end position="257"/>
    </location>
</feature>
<gene>
    <name evidence="8" type="ORF">MU1_15240</name>
</gene>
<feature type="domain" description="Major facilitator superfamily (MFS) profile" evidence="7">
    <location>
        <begin position="17"/>
        <end position="418"/>
    </location>
</feature>
<feature type="transmembrane region" description="Helical" evidence="6">
    <location>
        <begin position="51"/>
        <end position="71"/>
    </location>
</feature>
<feature type="transmembrane region" description="Helical" evidence="6">
    <location>
        <begin position="175"/>
        <end position="196"/>
    </location>
</feature>
<sequence>MKWLQSTTAEWKGWSRNIRLFFLSNMLYQFGTGLFSVLYNLYIHELGYPDAMSGTVVSMQALATAICFIPIGLFGDRTSRKRLLVIGALFSGIVLAGRSLFESESSLVAMALMTGIFATVFQVLAIPFLADNVDKADRLRIFSIYSAFVLAAQVAGSLSGGVISDVLQDAGVSELISFKIVLLAGSFATIMAFVPLQAMRETKRASRADKAAISAAAASVEAAPQPVLASKEFRFLAAFGAVELLIGIGSGLVIPYLNLYFTNRFETSLSGMSFLLALGQVMTIFSMLIGPSLASRVGQVKAIVIFQTLSLPFLLITGFTNMLLVASISFLFRQALMNAANPLLSATLMNRVSARNQSLANSVMQTAFMLGWATMGPVQSGIISTHGYYWGYAITFSVTGVLYVTASLLFYLLFREKKQQPS</sequence>
<dbReference type="PANTHER" id="PTHR23520:SF5">
    <property type="entry name" value="TRANSPORTER, PUTATIVE (AFU_ORTHOLOGUE AFUA_3G04000)-RELATED"/>
    <property type="match status" value="1"/>
</dbReference>
<feature type="transmembrane region" description="Helical" evidence="6">
    <location>
        <begin position="83"/>
        <end position="101"/>
    </location>
</feature>
<comment type="subcellular location">
    <subcellularLocation>
        <location evidence="1">Cell membrane</location>
        <topology evidence="1">Multi-pass membrane protein</topology>
    </subcellularLocation>
</comment>
<protein>
    <submittedName>
        <fullName evidence="8">MFS transporter</fullName>
    </submittedName>
</protein>
<accession>A0ABQ6G896</accession>
<evidence type="ECO:0000256" key="6">
    <source>
        <dbReference type="SAM" id="Phobius"/>
    </source>
</evidence>
<evidence type="ECO:0000313" key="9">
    <source>
        <dbReference type="Proteomes" id="UP001157114"/>
    </source>
</evidence>
<dbReference type="InterPro" id="IPR020846">
    <property type="entry name" value="MFS_dom"/>
</dbReference>
<evidence type="ECO:0000256" key="4">
    <source>
        <dbReference type="ARBA" id="ARBA00022989"/>
    </source>
</evidence>
<dbReference type="InterPro" id="IPR011701">
    <property type="entry name" value="MFS"/>
</dbReference>